<reference evidence="2" key="1">
    <citation type="journal article" date="2010" name="Nature">
        <title>The Amphimedon queenslandica genome and the evolution of animal complexity.</title>
        <authorList>
            <person name="Srivastava M."/>
            <person name="Simakov O."/>
            <person name="Chapman J."/>
            <person name="Fahey B."/>
            <person name="Gauthier M.E."/>
            <person name="Mitros T."/>
            <person name="Richards G.S."/>
            <person name="Conaco C."/>
            <person name="Dacre M."/>
            <person name="Hellsten U."/>
            <person name="Larroux C."/>
            <person name="Putnam N.H."/>
            <person name="Stanke M."/>
            <person name="Adamska M."/>
            <person name="Darling A."/>
            <person name="Degnan S.M."/>
            <person name="Oakley T.H."/>
            <person name="Plachetzki D.C."/>
            <person name="Zhai Y."/>
            <person name="Adamski M."/>
            <person name="Calcino A."/>
            <person name="Cummins S.F."/>
            <person name="Goodstein D.M."/>
            <person name="Harris C."/>
            <person name="Jackson D.J."/>
            <person name="Leys S.P."/>
            <person name="Shu S."/>
            <person name="Woodcroft B.J."/>
            <person name="Vervoort M."/>
            <person name="Kosik K.S."/>
            <person name="Manning G."/>
            <person name="Degnan B.M."/>
            <person name="Rokhsar D.S."/>
        </authorList>
    </citation>
    <scope>NUCLEOTIDE SEQUENCE [LARGE SCALE GENOMIC DNA]</scope>
</reference>
<dbReference type="RefSeq" id="XP_019859545.1">
    <property type="nucleotide sequence ID" value="XM_020003986.1"/>
</dbReference>
<accession>A0AAN0JR51</accession>
<name>A0AAN0JR51_AMPQE</name>
<dbReference type="AlphaFoldDB" id="A0AAN0JR51"/>
<keyword evidence="2" id="KW-1185">Reference proteome</keyword>
<protein>
    <submittedName>
        <fullName evidence="1">Uncharacterized protein</fullName>
    </submittedName>
</protein>
<evidence type="ECO:0000313" key="2">
    <source>
        <dbReference type="Proteomes" id="UP000007879"/>
    </source>
</evidence>
<proteinExistence type="predicted"/>
<reference evidence="1" key="2">
    <citation type="submission" date="2024-06" db="UniProtKB">
        <authorList>
            <consortium name="EnsemblMetazoa"/>
        </authorList>
    </citation>
    <scope>IDENTIFICATION</scope>
</reference>
<dbReference type="Proteomes" id="UP000007879">
    <property type="component" value="Unassembled WGS sequence"/>
</dbReference>
<dbReference type="GeneID" id="109587762"/>
<sequence length="330" mass="36660">MSFLRKAMSQCCHNYGGEEVQNKDNCEQVANILSQLLKSTKYAGLVYYEEKGVEDLVRFTAAKKLEALIQFIERKHSQAEIGPDISFSFKIPYDYIELNFTAQQDEPFNGWTVKPHTKPSRLYQEAVDKFGDKECHPSSCLLSIYGSPDAVPFLNYSVPLVGVVHPVTLIIHRARRNLAVPVYPTNPATSSSNTITEVTAVSSNGRASVSATVDVDKVKKAINGVLVSHYATLNSLPKKSFIGLVNQLYSADLISNEVKEDPSMKECIDEFMASLSFKRSLPKVQEHCQKFLKSFIAVRGSCVDAAKALGEDWIKAINELGFDFCIDIDA</sequence>
<dbReference type="KEGG" id="aqu:109587762"/>
<dbReference type="EnsemblMetazoa" id="XM_020003986.1">
    <property type="protein sequence ID" value="XP_019859545.1"/>
    <property type="gene ID" value="LOC109587762"/>
</dbReference>
<organism evidence="1 2">
    <name type="scientific">Amphimedon queenslandica</name>
    <name type="common">Sponge</name>
    <dbReference type="NCBI Taxonomy" id="400682"/>
    <lineage>
        <taxon>Eukaryota</taxon>
        <taxon>Metazoa</taxon>
        <taxon>Porifera</taxon>
        <taxon>Demospongiae</taxon>
        <taxon>Heteroscleromorpha</taxon>
        <taxon>Haplosclerida</taxon>
        <taxon>Niphatidae</taxon>
        <taxon>Amphimedon</taxon>
    </lineage>
</organism>
<evidence type="ECO:0000313" key="1">
    <source>
        <dbReference type="EnsemblMetazoa" id="XP_019859545.1"/>
    </source>
</evidence>